<accession>A0ABT6LG53</accession>
<organism evidence="1 2">
    <name type="scientific">Streptomyces pseudovenezuelae</name>
    <dbReference type="NCBI Taxonomy" id="67350"/>
    <lineage>
        <taxon>Bacteria</taxon>
        <taxon>Bacillati</taxon>
        <taxon>Actinomycetota</taxon>
        <taxon>Actinomycetes</taxon>
        <taxon>Kitasatosporales</taxon>
        <taxon>Streptomycetaceae</taxon>
        <taxon>Streptomyces</taxon>
        <taxon>Streptomyces aurantiacus group</taxon>
    </lineage>
</organism>
<sequence length="206" mass="22804">MDDSGTDTEADGLLLRWREGRLDAFELFKAVRGAMYQGARRGIHSITSAVPDPRDVEDAVCEAFEQLRKKDPADVSSVTGLAKMIALRRGQDIGRGVVREREGIKGFLADPVAMAAVEFHDDDARAAEEDERVVALAKGCLGFLTDEQRDLVVETIMGEELLSDWAFRNGKTHQAASRQRKRAIEAIRRCVESKRSRGTTGWEGAQ</sequence>
<name>A0ABT6LG53_9ACTN</name>
<evidence type="ECO:0000313" key="2">
    <source>
        <dbReference type="Proteomes" id="UP001160499"/>
    </source>
</evidence>
<reference evidence="1 2" key="1">
    <citation type="submission" date="2023-04" db="EMBL/GenBank/DDBJ databases">
        <title>Forest soil microbial communities from Buena Vista Peninsula, Colon Province, Panama.</title>
        <authorList>
            <person name="Bouskill N."/>
        </authorList>
    </citation>
    <scope>NUCLEOTIDE SEQUENCE [LARGE SCALE GENOMIC DNA]</scope>
    <source>
        <strain evidence="1 2">GGS1</strain>
    </source>
</reference>
<dbReference type="Proteomes" id="UP001160499">
    <property type="component" value="Unassembled WGS sequence"/>
</dbReference>
<dbReference type="EMBL" id="JARXVH010000004">
    <property type="protein sequence ID" value="MDH6215282.1"/>
    <property type="molecule type" value="Genomic_DNA"/>
</dbReference>
<keyword evidence="2" id="KW-1185">Reference proteome</keyword>
<gene>
    <name evidence="1" type="ORF">M2283_002586</name>
</gene>
<dbReference type="RefSeq" id="WP_280876292.1">
    <property type="nucleotide sequence ID" value="NZ_JARXVH010000004.1"/>
</dbReference>
<protein>
    <submittedName>
        <fullName evidence="1">Dihydroorotase-like cyclic amidohydrolase</fullName>
    </submittedName>
</protein>
<proteinExistence type="predicted"/>
<comment type="caution">
    <text evidence="1">The sequence shown here is derived from an EMBL/GenBank/DDBJ whole genome shotgun (WGS) entry which is preliminary data.</text>
</comment>
<evidence type="ECO:0000313" key="1">
    <source>
        <dbReference type="EMBL" id="MDH6215282.1"/>
    </source>
</evidence>